<dbReference type="KEGG" id="scm:SCHCO_02645147"/>
<dbReference type="InterPro" id="IPR003877">
    <property type="entry name" value="SPRY_dom"/>
</dbReference>
<feature type="compositionally biased region" description="Polar residues" evidence="1">
    <location>
        <begin position="404"/>
        <end position="414"/>
    </location>
</feature>
<dbReference type="VEuPathDB" id="FungiDB:SCHCODRAFT_02645147"/>
<dbReference type="InterPro" id="IPR043136">
    <property type="entry name" value="B30.2/SPRY_sf"/>
</dbReference>
<feature type="region of interest" description="Disordered" evidence="1">
    <location>
        <begin position="379"/>
        <end position="414"/>
    </location>
</feature>
<dbReference type="Pfam" id="PF10607">
    <property type="entry name" value="CTLH"/>
    <property type="match status" value="1"/>
</dbReference>
<dbReference type="STRING" id="578458.D8QKH9"/>
<dbReference type="PROSITE" id="PS50896">
    <property type="entry name" value="LISH"/>
    <property type="match status" value="1"/>
</dbReference>
<dbReference type="EMBL" id="GL377316">
    <property type="protein sequence ID" value="EFI91604.1"/>
    <property type="molecule type" value="Genomic_DNA"/>
</dbReference>
<feature type="compositionally biased region" description="Acidic residues" evidence="1">
    <location>
        <begin position="383"/>
        <end position="398"/>
    </location>
</feature>
<name>D8QKH9_SCHCM</name>
<dbReference type="PROSITE" id="PS50188">
    <property type="entry name" value="B302_SPRY"/>
    <property type="match status" value="1"/>
</dbReference>
<dbReference type="OrthoDB" id="25503at2759"/>
<evidence type="ECO:0000313" key="4">
    <source>
        <dbReference type="EMBL" id="EFI91604.1"/>
    </source>
</evidence>
<proteinExistence type="predicted"/>
<dbReference type="PROSITE" id="PS50897">
    <property type="entry name" value="CTLH"/>
    <property type="match status" value="1"/>
</dbReference>
<feature type="compositionally biased region" description="Low complexity" evidence="1">
    <location>
        <begin position="21"/>
        <end position="31"/>
    </location>
</feature>
<evidence type="ECO:0008006" key="6">
    <source>
        <dbReference type="Google" id="ProtNLM"/>
    </source>
</evidence>
<dbReference type="InterPro" id="IPR006595">
    <property type="entry name" value="CTLH_C"/>
</dbReference>
<dbReference type="SMART" id="SM00449">
    <property type="entry name" value="SPRY"/>
    <property type="match status" value="1"/>
</dbReference>
<dbReference type="InterPro" id="IPR050618">
    <property type="entry name" value="Ubq-SigPath_Reg"/>
</dbReference>
<organism evidence="5">
    <name type="scientific">Schizophyllum commune (strain H4-8 / FGSC 9210)</name>
    <name type="common">Split gill fungus</name>
    <dbReference type="NCBI Taxonomy" id="578458"/>
    <lineage>
        <taxon>Eukaryota</taxon>
        <taxon>Fungi</taxon>
        <taxon>Dikarya</taxon>
        <taxon>Basidiomycota</taxon>
        <taxon>Agaricomycotina</taxon>
        <taxon>Agaricomycetes</taxon>
        <taxon>Agaricomycetidae</taxon>
        <taxon>Agaricales</taxon>
        <taxon>Schizophyllaceae</taxon>
        <taxon>Schizophyllum</taxon>
    </lineage>
</organism>
<dbReference type="Gene3D" id="2.60.120.920">
    <property type="match status" value="1"/>
</dbReference>
<dbReference type="FunCoup" id="D8QKH9">
    <property type="interactions" value="311"/>
</dbReference>
<feature type="compositionally biased region" description="Acidic residues" evidence="1">
    <location>
        <begin position="1"/>
        <end position="12"/>
    </location>
</feature>
<sequence length="531" mass="57322">MSPFFDSDDDESTASGYTGRPAAKAPSPPAIAADEVLKLPSRWSEQMRHPLLSVSPDGRELSYEGISCSGDRDAAAARTNVPIPPACGIYYYEVTIISKGQKGHISIGFAGKDVKLARLPGWEPHSYGYHGDDGLSFAAQKDGTPYGPVFGTGDVIGCGIDFTMNRAFYTKNGAFIGHVFDNVGKTFPLYPSVGLRHAGEMVRVNFGHEPFRFEIEHHVLQQKATVWNRILETPVDVNALARGIKQEAEEPGPASERDVSGALHQLVMSYLAHHGYTRTARALRQQAATRSSAKADTDMDADADDADVVRRTGIVKAVNEGDIERAIEQTRAHYPGVLDADDGIMLFKLRCRRFVEMILEAAEEKKRAVAEGAVDGAVGSFDTLDDDDEEDDSMDIDEGATALNGGSSSESTMSAHERALQAALLYGRALWNDYKRDPRPEVRALSERTFGIVAFDDPLEAGGIAAEVAGHAARTELGNELNQAILKSQGSPAHPPLEMLFRQVSACVQELGLLGVGEAAFADVPGEFLDA</sequence>
<dbReference type="GeneID" id="9593416"/>
<evidence type="ECO:0000256" key="1">
    <source>
        <dbReference type="SAM" id="MobiDB-lite"/>
    </source>
</evidence>
<evidence type="ECO:0000313" key="5">
    <source>
        <dbReference type="Proteomes" id="UP000007431"/>
    </source>
</evidence>
<dbReference type="HOGENOM" id="CLU_009129_5_0_1"/>
<dbReference type="Pfam" id="PF00622">
    <property type="entry name" value="SPRY"/>
    <property type="match status" value="1"/>
</dbReference>
<dbReference type="InParanoid" id="D8QKH9"/>
<feature type="domain" description="B30.2/SPRY" evidence="2">
    <location>
        <begin position="21"/>
        <end position="211"/>
    </location>
</feature>
<dbReference type="InterPro" id="IPR006594">
    <property type="entry name" value="LisH"/>
</dbReference>
<evidence type="ECO:0000259" key="3">
    <source>
        <dbReference type="PROSITE" id="PS50897"/>
    </source>
</evidence>
<dbReference type="InterPro" id="IPR001870">
    <property type="entry name" value="B30.2/SPRY"/>
</dbReference>
<dbReference type="InterPro" id="IPR024964">
    <property type="entry name" value="CTLH/CRA"/>
</dbReference>
<dbReference type="PANTHER" id="PTHR12864">
    <property type="entry name" value="RAN BINDING PROTEIN 9-RELATED"/>
    <property type="match status" value="1"/>
</dbReference>
<dbReference type="CDD" id="cd12909">
    <property type="entry name" value="SPRY_RanBP9_10"/>
    <property type="match status" value="1"/>
</dbReference>
<dbReference type="InterPro" id="IPR035782">
    <property type="entry name" value="SPRY_RanBP9/10"/>
</dbReference>
<dbReference type="InterPro" id="IPR013144">
    <property type="entry name" value="CRA_dom"/>
</dbReference>
<dbReference type="OMA" id="YGQQLRM"/>
<reference evidence="4 5" key="1">
    <citation type="journal article" date="2010" name="Nat. Biotechnol.">
        <title>Genome sequence of the model mushroom Schizophyllum commune.</title>
        <authorList>
            <person name="Ohm R.A."/>
            <person name="de Jong J.F."/>
            <person name="Lugones L.G."/>
            <person name="Aerts A."/>
            <person name="Kothe E."/>
            <person name="Stajich J.E."/>
            <person name="de Vries R.P."/>
            <person name="Record E."/>
            <person name="Levasseur A."/>
            <person name="Baker S.E."/>
            <person name="Bartholomew K.A."/>
            <person name="Coutinho P.M."/>
            <person name="Erdmann S."/>
            <person name="Fowler T.J."/>
            <person name="Gathman A.C."/>
            <person name="Lombard V."/>
            <person name="Henrissat B."/>
            <person name="Knabe N."/>
            <person name="Kuees U."/>
            <person name="Lilly W.W."/>
            <person name="Lindquist E."/>
            <person name="Lucas S."/>
            <person name="Magnuson J.K."/>
            <person name="Piumi F."/>
            <person name="Raudaskoski M."/>
            <person name="Salamov A."/>
            <person name="Schmutz J."/>
            <person name="Schwarze F.W.M.R."/>
            <person name="vanKuyk P.A."/>
            <person name="Horton J.S."/>
            <person name="Grigoriev I.V."/>
            <person name="Woesten H.A.B."/>
        </authorList>
    </citation>
    <scope>NUCLEOTIDE SEQUENCE [LARGE SCALE GENOMIC DNA]</scope>
    <source>
        <strain evidence="5">H4-8 / FGSC 9210</strain>
    </source>
</reference>
<keyword evidence="5" id="KW-1185">Reference proteome</keyword>
<feature type="domain" description="CTLH" evidence="3">
    <location>
        <begin position="307"/>
        <end position="365"/>
    </location>
</feature>
<dbReference type="Proteomes" id="UP000007431">
    <property type="component" value="Unassembled WGS sequence"/>
</dbReference>
<protein>
    <recommendedName>
        <fullName evidence="6">B30.2/SPRY domain-containing protein</fullName>
    </recommendedName>
</protein>
<gene>
    <name evidence="4" type="ORF">SCHCODRAFT_62035</name>
</gene>
<dbReference type="SMART" id="SM00757">
    <property type="entry name" value="CRA"/>
    <property type="match status" value="1"/>
</dbReference>
<evidence type="ECO:0000259" key="2">
    <source>
        <dbReference type="PROSITE" id="PS50188"/>
    </source>
</evidence>
<dbReference type="eggNOG" id="KOG1477">
    <property type="taxonomic scope" value="Eukaryota"/>
</dbReference>
<dbReference type="InterPro" id="IPR013320">
    <property type="entry name" value="ConA-like_dom_sf"/>
</dbReference>
<accession>D8QKH9</accession>
<dbReference type="SUPFAM" id="SSF49899">
    <property type="entry name" value="Concanavalin A-like lectins/glucanases"/>
    <property type="match status" value="1"/>
</dbReference>
<dbReference type="SMART" id="SM00668">
    <property type="entry name" value="CTLH"/>
    <property type="match status" value="1"/>
</dbReference>
<feature type="region of interest" description="Disordered" evidence="1">
    <location>
        <begin position="1"/>
        <end position="31"/>
    </location>
</feature>
<dbReference type="AlphaFoldDB" id="D8QKH9"/>